<dbReference type="Proteomes" id="UP001329915">
    <property type="component" value="Chromosome"/>
</dbReference>
<feature type="domain" description="Putative oxidoreductase/dehydrogenase Rossmann-like" evidence="1">
    <location>
        <begin position="2"/>
        <end position="117"/>
    </location>
</feature>
<dbReference type="EMBL" id="CP121694">
    <property type="protein sequence ID" value="WRO20416.1"/>
    <property type="molecule type" value="Genomic_DNA"/>
</dbReference>
<evidence type="ECO:0000259" key="1">
    <source>
        <dbReference type="Pfam" id="PF10727"/>
    </source>
</evidence>
<dbReference type="SUPFAM" id="SSF51735">
    <property type="entry name" value="NAD(P)-binding Rossmann-fold domains"/>
    <property type="match status" value="1"/>
</dbReference>
<dbReference type="PANTHER" id="PTHR40459:SF1">
    <property type="entry name" value="CONSERVED HYPOTHETICAL ALANINE AND LEUCINE RICH PROTEIN"/>
    <property type="match status" value="1"/>
</dbReference>
<proteinExistence type="predicted"/>
<dbReference type="InterPro" id="IPR036291">
    <property type="entry name" value="NAD(P)-bd_dom_sf"/>
</dbReference>
<evidence type="ECO:0000259" key="2">
    <source>
        <dbReference type="Pfam" id="PF10728"/>
    </source>
</evidence>
<dbReference type="AlphaFoldDB" id="A0AAU0UJ71"/>
<dbReference type="RefSeq" id="WP_366923314.1">
    <property type="nucleotide sequence ID" value="NZ_CP121694.1"/>
</dbReference>
<accession>A0AAU0UJ71</accession>
<evidence type="ECO:0000313" key="4">
    <source>
        <dbReference type="Proteomes" id="UP001329915"/>
    </source>
</evidence>
<name>A0AAU0UJ71_9FIRM</name>
<dbReference type="InterPro" id="IPR008927">
    <property type="entry name" value="6-PGluconate_DH-like_C_sf"/>
</dbReference>
<sequence length="290" mass="30821">MRMGFIGAGVVGTALGKLFGERGFDIVGYYSRSVSSAARAAEITNSRYFKSKAALLENIDTLFVTTNDDAITPVVEQLSEEGLINGRHTVIHCSGSLTLSVLAPAREDGARVLSLHPLQSCASAEFAVEKLPGAVFSIEGGNDARVIGVKLVEALGAIYFFIDCDKKALYHAAAVVASNYLVTLIDLSKRLMVEAGMPEDQFVPAIYPLIEGTLANIEKLGIPDALTGPIARGDVETIKDHLARIAKEVKDADSLYRTLGKETIGLALEKGSLSNEKGAVIKKLLENGGV</sequence>
<dbReference type="Gene3D" id="1.10.1040.20">
    <property type="entry name" value="ProC-like, C-terminal domain"/>
    <property type="match status" value="1"/>
</dbReference>
<reference evidence="3 4" key="1">
    <citation type="submission" date="2023-04" db="EMBL/GenBank/DDBJ databases">
        <authorList>
            <person name="Hsu D."/>
        </authorList>
    </citation>
    <scope>NUCLEOTIDE SEQUENCE [LARGE SCALE GENOMIC DNA]</scope>
    <source>
        <strain evidence="3 4">MK1</strain>
    </source>
</reference>
<dbReference type="InterPro" id="IPR019665">
    <property type="entry name" value="OxRdtase/DH_put_Rossmann_dom"/>
</dbReference>
<organism evidence="3 4">
    <name type="scientific">Metallumcola ferriviriculae</name>
    <dbReference type="NCBI Taxonomy" id="3039180"/>
    <lineage>
        <taxon>Bacteria</taxon>
        <taxon>Bacillati</taxon>
        <taxon>Bacillota</taxon>
        <taxon>Clostridia</taxon>
        <taxon>Neomoorellales</taxon>
        <taxon>Desulfitibacteraceae</taxon>
        <taxon>Metallumcola</taxon>
    </lineage>
</organism>
<dbReference type="InterPro" id="IPR037108">
    <property type="entry name" value="TM1727-like_C_sf"/>
</dbReference>
<dbReference type="Pfam" id="PF10727">
    <property type="entry name" value="Rossmann-like"/>
    <property type="match status" value="1"/>
</dbReference>
<dbReference type="SUPFAM" id="SSF48179">
    <property type="entry name" value="6-phosphogluconate dehydrogenase C-terminal domain-like"/>
    <property type="match status" value="1"/>
</dbReference>
<protein>
    <submittedName>
        <fullName evidence="3">DUF2520 domain-containing protein</fullName>
    </submittedName>
</protein>
<dbReference type="KEGG" id="dbc:MFMK1_000184"/>
<dbReference type="Gene3D" id="3.40.50.720">
    <property type="entry name" value="NAD(P)-binding Rossmann-like Domain"/>
    <property type="match status" value="1"/>
</dbReference>
<feature type="domain" description="DUF2520" evidence="2">
    <location>
        <begin position="135"/>
        <end position="263"/>
    </location>
</feature>
<evidence type="ECO:0000313" key="3">
    <source>
        <dbReference type="EMBL" id="WRO20416.1"/>
    </source>
</evidence>
<dbReference type="PANTHER" id="PTHR40459">
    <property type="entry name" value="CONSERVED HYPOTHETICAL ALANINE AND LEUCINE RICH PROTEIN"/>
    <property type="match status" value="1"/>
</dbReference>
<gene>
    <name evidence="3" type="ORF">MFMK1_000184</name>
</gene>
<keyword evidence="4" id="KW-1185">Reference proteome</keyword>
<dbReference type="Pfam" id="PF10728">
    <property type="entry name" value="DUF2520"/>
    <property type="match status" value="1"/>
</dbReference>
<dbReference type="InterPro" id="IPR018931">
    <property type="entry name" value="DUF2520"/>
</dbReference>